<protein>
    <submittedName>
        <fullName evidence="2">Uncharacterized protein</fullName>
    </submittedName>
</protein>
<dbReference type="EMBL" id="AP013068">
    <property type="protein sequence ID" value="BAN47680.1"/>
    <property type="molecule type" value="Genomic_DNA"/>
</dbReference>
<keyword evidence="1" id="KW-1133">Transmembrane helix</keyword>
<evidence type="ECO:0000313" key="3">
    <source>
        <dbReference type="Proteomes" id="UP000015503"/>
    </source>
</evidence>
<gene>
    <name evidence="2" type="ORF">PCA10_19480</name>
</gene>
<name>S6AHE8_METRE</name>
<organism evidence="2 3">
    <name type="scientific">Metapseudomonas resinovorans NBRC 106553</name>
    <dbReference type="NCBI Taxonomy" id="1245471"/>
    <lineage>
        <taxon>Bacteria</taxon>
        <taxon>Pseudomonadati</taxon>
        <taxon>Pseudomonadota</taxon>
        <taxon>Gammaproteobacteria</taxon>
        <taxon>Pseudomonadales</taxon>
        <taxon>Pseudomonadaceae</taxon>
        <taxon>Metapseudomonas</taxon>
    </lineage>
</organism>
<dbReference type="RefSeq" id="WP_016491880.1">
    <property type="nucleotide sequence ID" value="NC_021499.1"/>
</dbReference>
<dbReference type="Proteomes" id="UP000015503">
    <property type="component" value="Chromosome"/>
</dbReference>
<accession>S6AHE8</accession>
<proteinExistence type="predicted"/>
<feature type="transmembrane region" description="Helical" evidence="1">
    <location>
        <begin position="42"/>
        <end position="65"/>
    </location>
</feature>
<keyword evidence="3" id="KW-1185">Reference proteome</keyword>
<sequence>MSFNINSRKGWFRLWVLASLIYLFGLFVYIENVMWGGGKDDAFILWGIIGVAGMQVVGWLVVWVIRGFRQPVKQ</sequence>
<evidence type="ECO:0000256" key="1">
    <source>
        <dbReference type="SAM" id="Phobius"/>
    </source>
</evidence>
<dbReference type="HOGENOM" id="CLU_2685073_0_0_6"/>
<reference evidence="2 3" key="1">
    <citation type="journal article" date="2013" name="Genome Announc.">
        <title>Complete Genome Sequence of the Carbazole Degrader Pseudomonas resinovorans Strain CA10 (NBRC 106553).</title>
        <authorList>
            <person name="Shintani M."/>
            <person name="Hosoyama A."/>
            <person name="Ohji S."/>
            <person name="Tsuchikane K."/>
            <person name="Takarada H."/>
            <person name="Yamazoe A."/>
            <person name="Fujita N."/>
            <person name="Nojiri H."/>
        </authorList>
    </citation>
    <scope>NUCLEOTIDE SEQUENCE [LARGE SCALE GENOMIC DNA]</scope>
    <source>
        <strain evidence="2 3">NBRC 106553</strain>
    </source>
</reference>
<dbReference type="AlphaFoldDB" id="S6AHE8"/>
<dbReference type="KEGG" id="pre:PCA10_19480"/>
<keyword evidence="1" id="KW-0472">Membrane</keyword>
<keyword evidence="1" id="KW-0812">Transmembrane</keyword>
<evidence type="ECO:0000313" key="2">
    <source>
        <dbReference type="EMBL" id="BAN47680.1"/>
    </source>
</evidence>
<feature type="transmembrane region" description="Helical" evidence="1">
    <location>
        <begin position="12"/>
        <end position="30"/>
    </location>
</feature>